<reference evidence="1 2" key="1">
    <citation type="submission" date="2017-09" db="EMBL/GenBank/DDBJ databases">
        <title>Complete genome sequence of Verrucomicrobial strain HZ-65, isolated from freshwater.</title>
        <authorList>
            <person name="Choi A."/>
        </authorList>
    </citation>
    <scope>NUCLEOTIDE SEQUENCE [LARGE SCALE GENOMIC DNA]</scope>
    <source>
        <strain evidence="1 2">HZ-65</strain>
    </source>
</reference>
<dbReference type="OrthoDB" id="9792392at2"/>
<name>A0A290Q3G7_9BACT</name>
<dbReference type="AlphaFoldDB" id="A0A290Q3G7"/>
<dbReference type="KEGG" id="vbh:CMV30_04190"/>
<dbReference type="Pfam" id="PF07237">
    <property type="entry name" value="DUF1428"/>
    <property type="match status" value="1"/>
</dbReference>
<sequence length="122" mass="14048">MPQYVDGFVLPLPKKNLKAYQKMAKTAQKVWLKHGALDYRECVLEDRKDPGFCLTFPKGIKVKPTETVVFAFVTYKSRKDRDRINAKVMKDPELCPPDMDPKKMPFDCARMLYGGFKTLVGK</sequence>
<dbReference type="RefSeq" id="WP_096054847.1">
    <property type="nucleotide sequence ID" value="NZ_CP023344.1"/>
</dbReference>
<gene>
    <name evidence="1" type="ORF">CMV30_04190</name>
</gene>
<dbReference type="SUPFAM" id="SSF54909">
    <property type="entry name" value="Dimeric alpha+beta barrel"/>
    <property type="match status" value="1"/>
</dbReference>
<dbReference type="Proteomes" id="UP000217265">
    <property type="component" value="Chromosome"/>
</dbReference>
<dbReference type="Gene3D" id="3.30.70.100">
    <property type="match status" value="1"/>
</dbReference>
<keyword evidence="2" id="KW-1185">Reference proteome</keyword>
<dbReference type="InterPro" id="IPR011008">
    <property type="entry name" value="Dimeric_a/b-barrel"/>
</dbReference>
<evidence type="ECO:0000313" key="1">
    <source>
        <dbReference type="EMBL" id="ATC63215.1"/>
    </source>
</evidence>
<dbReference type="EMBL" id="CP023344">
    <property type="protein sequence ID" value="ATC63215.1"/>
    <property type="molecule type" value="Genomic_DNA"/>
</dbReference>
<proteinExistence type="predicted"/>
<dbReference type="InterPro" id="IPR009874">
    <property type="entry name" value="DUF1428"/>
</dbReference>
<accession>A0A290Q3G7</accession>
<evidence type="ECO:0000313" key="2">
    <source>
        <dbReference type="Proteomes" id="UP000217265"/>
    </source>
</evidence>
<dbReference type="PIRSF" id="PIRSF007028">
    <property type="entry name" value="UCP007028"/>
    <property type="match status" value="1"/>
</dbReference>
<protein>
    <submittedName>
        <fullName evidence="1">RNA signal recognition particle</fullName>
    </submittedName>
</protein>
<organism evidence="1 2">
    <name type="scientific">Nibricoccus aquaticus</name>
    <dbReference type="NCBI Taxonomy" id="2576891"/>
    <lineage>
        <taxon>Bacteria</taxon>
        <taxon>Pseudomonadati</taxon>
        <taxon>Verrucomicrobiota</taxon>
        <taxon>Opitutia</taxon>
        <taxon>Opitutales</taxon>
        <taxon>Opitutaceae</taxon>
        <taxon>Nibricoccus</taxon>
    </lineage>
</organism>